<dbReference type="EMBL" id="CP016094">
    <property type="protein sequence ID" value="AOS43848.1"/>
    <property type="molecule type" value="Genomic_DNA"/>
</dbReference>
<dbReference type="STRING" id="1838286.Verru16b_00906"/>
<gene>
    <name evidence="1" type="ORF">Verru16b_00906</name>
</gene>
<proteinExistence type="predicted"/>
<evidence type="ECO:0000313" key="2">
    <source>
        <dbReference type="Proteomes" id="UP000095228"/>
    </source>
</evidence>
<dbReference type="Proteomes" id="UP000095228">
    <property type="component" value="Chromosome"/>
</dbReference>
<dbReference type="AlphaFoldDB" id="A0A1D8ASH5"/>
<name>A0A1D8ASH5_9BACT</name>
<dbReference type="PANTHER" id="PTHR33361">
    <property type="entry name" value="GLR0591 PROTEIN"/>
    <property type="match status" value="1"/>
</dbReference>
<reference evidence="1 2" key="1">
    <citation type="submission" date="2016-06" db="EMBL/GenBank/DDBJ databases">
        <title>Three novel species with peptidoglycan cell walls form the new genus Lacunisphaera gen. nov. in the family Opitutaceae of the verrucomicrobial subdivision 4.</title>
        <authorList>
            <person name="Rast P."/>
            <person name="Gloeckner I."/>
            <person name="Jogler M."/>
            <person name="Boedeker C."/>
            <person name="Jeske O."/>
            <person name="Wiegand S."/>
            <person name="Reinhardt R."/>
            <person name="Schumann P."/>
            <person name="Rohde M."/>
            <person name="Spring S."/>
            <person name="Gloeckner F.O."/>
            <person name="Jogler C."/>
        </authorList>
    </citation>
    <scope>NUCLEOTIDE SEQUENCE [LARGE SCALE GENOMIC DNA]</scope>
    <source>
        <strain evidence="1 2">IG16b</strain>
    </source>
</reference>
<dbReference type="KEGG" id="obg:Verru16b_00906"/>
<dbReference type="InterPro" id="IPR010281">
    <property type="entry name" value="DUF885"/>
</dbReference>
<organism evidence="1 2">
    <name type="scientific">Lacunisphaera limnophila</name>
    <dbReference type="NCBI Taxonomy" id="1838286"/>
    <lineage>
        <taxon>Bacteria</taxon>
        <taxon>Pseudomonadati</taxon>
        <taxon>Verrucomicrobiota</taxon>
        <taxon>Opitutia</taxon>
        <taxon>Opitutales</taxon>
        <taxon>Opitutaceae</taxon>
        <taxon>Lacunisphaera</taxon>
    </lineage>
</organism>
<accession>A0A1D8ASH5</accession>
<evidence type="ECO:0000313" key="1">
    <source>
        <dbReference type="EMBL" id="AOS43848.1"/>
    </source>
</evidence>
<dbReference type="Pfam" id="PF05960">
    <property type="entry name" value="DUF885"/>
    <property type="match status" value="1"/>
</dbReference>
<sequence>MRTLTYHEAIPGHHYQLALIQEMQDLPRFRRDRIFGANSANAEGWALYAEQLATEHGWYEGDIPGLLGQLDAELFRAQRLVADTGLHAMRWTRQQAIDYGIPPHEVDRYTVIPGQACSYKIGQLKFLELRAKARAALGDRFDLKQFHNTVLRAGVVPLSVLETIVDDWIATTLAPAARPA</sequence>
<dbReference type="PANTHER" id="PTHR33361:SF2">
    <property type="entry name" value="DUF885 DOMAIN-CONTAINING PROTEIN"/>
    <property type="match status" value="1"/>
</dbReference>
<dbReference type="PATRIC" id="fig|1838286.3.peg.910"/>
<protein>
    <recommendedName>
        <fullName evidence="3">DUF885 domain-containing protein</fullName>
    </recommendedName>
</protein>
<evidence type="ECO:0008006" key="3">
    <source>
        <dbReference type="Google" id="ProtNLM"/>
    </source>
</evidence>
<keyword evidence="2" id="KW-1185">Reference proteome</keyword>